<gene>
    <name evidence="2" type="ORF">BOX15_Mlig012493g1</name>
</gene>
<feature type="region of interest" description="Disordered" evidence="1">
    <location>
        <begin position="152"/>
        <end position="182"/>
    </location>
</feature>
<keyword evidence="3" id="KW-1185">Reference proteome</keyword>
<reference evidence="2 3" key="1">
    <citation type="submission" date="2017-06" db="EMBL/GenBank/DDBJ databases">
        <title>A platform for efficient transgenesis in Macrostomum lignano, a flatworm model organism for stem cell research.</title>
        <authorList>
            <person name="Berezikov E."/>
        </authorList>
    </citation>
    <scope>NUCLEOTIDE SEQUENCE [LARGE SCALE GENOMIC DNA]</scope>
    <source>
        <strain evidence="2">DV1</strain>
        <tissue evidence="2">Whole organism</tissue>
    </source>
</reference>
<proteinExistence type="predicted"/>
<protein>
    <submittedName>
        <fullName evidence="2">Uncharacterized protein</fullName>
    </submittedName>
</protein>
<comment type="caution">
    <text evidence="2">The sequence shown here is derived from an EMBL/GenBank/DDBJ whole genome shotgun (WGS) entry which is preliminary data.</text>
</comment>
<evidence type="ECO:0000313" key="3">
    <source>
        <dbReference type="Proteomes" id="UP000215902"/>
    </source>
</evidence>
<dbReference type="EMBL" id="NIVC01000460">
    <property type="protein sequence ID" value="PAA82631.1"/>
    <property type="molecule type" value="Genomic_DNA"/>
</dbReference>
<feature type="region of interest" description="Disordered" evidence="1">
    <location>
        <begin position="316"/>
        <end position="350"/>
    </location>
</feature>
<evidence type="ECO:0000313" key="2">
    <source>
        <dbReference type="EMBL" id="PAA82631.1"/>
    </source>
</evidence>
<feature type="compositionally biased region" description="Gly residues" evidence="1">
    <location>
        <begin position="85"/>
        <end position="102"/>
    </location>
</feature>
<accession>A0A267G9D1</accession>
<evidence type="ECO:0000256" key="1">
    <source>
        <dbReference type="SAM" id="MobiDB-lite"/>
    </source>
</evidence>
<feature type="region of interest" description="Disordered" evidence="1">
    <location>
        <begin position="222"/>
        <end position="262"/>
    </location>
</feature>
<sequence>MSDKKVFCTPGFGLFGSMIDLGLDLAPLRSKIRECKLRYHREVWKVICELGMQGGNSSGWKKRDEAGEDGGGGGDDGGGDDGGGEDGGGGEGGGGEGGGGEEGGGEEANQSNTLAVRRGGGRSAGNRNKSNASQLAASKSFAQLANPMTPSILKQQQKQQQRQKHQQQAWKQQPPQWPQQSAALWGQQQQQLLLQQQQQQLLLQQLQPQLLHQQQLPLLQPSLGPPVPAKDPQYYSSHARAKLAVSRKNSSNIGSRGVPYGGNCGSSCSNSSLPTTADDVTTAGLDFAELPALPDIDVPPRASLLDETRFVPLRCGDWSSRKPAATKTGADDRPEPSKRRHGKQERHRRL</sequence>
<feature type="compositionally biased region" description="Basic residues" evidence="1">
    <location>
        <begin position="338"/>
        <end position="350"/>
    </location>
</feature>
<dbReference type="AlphaFoldDB" id="A0A267G9D1"/>
<feature type="region of interest" description="Disordered" evidence="1">
    <location>
        <begin position="55"/>
        <end position="136"/>
    </location>
</feature>
<feature type="compositionally biased region" description="Low complexity" evidence="1">
    <location>
        <begin position="154"/>
        <end position="180"/>
    </location>
</feature>
<dbReference type="Proteomes" id="UP000215902">
    <property type="component" value="Unassembled WGS sequence"/>
</dbReference>
<name>A0A267G9D1_9PLAT</name>
<organism evidence="2 3">
    <name type="scientific">Macrostomum lignano</name>
    <dbReference type="NCBI Taxonomy" id="282301"/>
    <lineage>
        <taxon>Eukaryota</taxon>
        <taxon>Metazoa</taxon>
        <taxon>Spiralia</taxon>
        <taxon>Lophotrochozoa</taxon>
        <taxon>Platyhelminthes</taxon>
        <taxon>Rhabditophora</taxon>
        <taxon>Macrostomorpha</taxon>
        <taxon>Macrostomida</taxon>
        <taxon>Macrostomidae</taxon>
        <taxon>Macrostomum</taxon>
    </lineage>
</organism>